<gene>
    <name evidence="1" type="ORF">Cadr_000025915</name>
</gene>
<name>A0A5N4CE58_CAMDR</name>
<sequence>MVATGSITPCSHQEYDCWDFRPLQRVPPRDMLLTHCCTAENTPQRHSQQEL</sequence>
<evidence type="ECO:0000313" key="2">
    <source>
        <dbReference type="Proteomes" id="UP000299084"/>
    </source>
</evidence>
<accession>A0A5N4CE58</accession>
<comment type="caution">
    <text evidence="1">The sequence shown here is derived from an EMBL/GenBank/DDBJ whole genome shotgun (WGS) entry which is preliminary data.</text>
</comment>
<dbReference type="Proteomes" id="UP000299084">
    <property type="component" value="Unassembled WGS sequence"/>
</dbReference>
<evidence type="ECO:0000313" key="1">
    <source>
        <dbReference type="EMBL" id="KAB1257186.1"/>
    </source>
</evidence>
<proteinExistence type="predicted"/>
<protein>
    <submittedName>
        <fullName evidence="1">Uncharacterized protein</fullName>
    </submittedName>
</protein>
<reference evidence="1 2" key="1">
    <citation type="journal article" date="2019" name="Mol. Ecol. Resour.">
        <title>Improving Illumina assemblies with Hi-C and long reads: an example with the North African dromedary.</title>
        <authorList>
            <person name="Elbers J.P."/>
            <person name="Rogers M.F."/>
            <person name="Perelman P.L."/>
            <person name="Proskuryakova A.A."/>
            <person name="Serdyukova N.A."/>
            <person name="Johnson W.E."/>
            <person name="Horin P."/>
            <person name="Corander J."/>
            <person name="Murphy D."/>
            <person name="Burger P.A."/>
        </authorList>
    </citation>
    <scope>NUCLEOTIDE SEQUENCE [LARGE SCALE GENOMIC DNA]</scope>
    <source>
        <strain evidence="1">Drom800</strain>
        <tissue evidence="1">Blood</tissue>
    </source>
</reference>
<keyword evidence="2" id="KW-1185">Reference proteome</keyword>
<dbReference type="EMBL" id="JWIN03000027">
    <property type="protein sequence ID" value="KAB1257186.1"/>
    <property type="molecule type" value="Genomic_DNA"/>
</dbReference>
<organism evidence="1 2">
    <name type="scientific">Camelus dromedarius</name>
    <name type="common">Dromedary</name>
    <name type="synonym">Arabian camel</name>
    <dbReference type="NCBI Taxonomy" id="9838"/>
    <lineage>
        <taxon>Eukaryota</taxon>
        <taxon>Metazoa</taxon>
        <taxon>Chordata</taxon>
        <taxon>Craniata</taxon>
        <taxon>Vertebrata</taxon>
        <taxon>Euteleostomi</taxon>
        <taxon>Mammalia</taxon>
        <taxon>Eutheria</taxon>
        <taxon>Laurasiatheria</taxon>
        <taxon>Artiodactyla</taxon>
        <taxon>Tylopoda</taxon>
        <taxon>Camelidae</taxon>
        <taxon>Camelus</taxon>
    </lineage>
</organism>
<dbReference type="AlphaFoldDB" id="A0A5N4CE58"/>